<reference evidence="15 16" key="1">
    <citation type="journal article" date="2007" name="Nature">
        <title>Evolution of genes and genomes on the Drosophila phylogeny.</title>
        <authorList>
            <consortium name="Drosophila 12 Genomes Consortium"/>
            <person name="Clark A.G."/>
            <person name="Eisen M.B."/>
            <person name="Smith D.R."/>
            <person name="Bergman C.M."/>
            <person name="Oliver B."/>
            <person name="Markow T.A."/>
            <person name="Kaufman T.C."/>
            <person name="Kellis M."/>
            <person name="Gelbart W."/>
            <person name="Iyer V.N."/>
            <person name="Pollard D.A."/>
            <person name="Sackton T.B."/>
            <person name="Larracuente A.M."/>
            <person name="Singh N.D."/>
            <person name="Abad J.P."/>
            <person name="Abt D.N."/>
            <person name="Adryan B."/>
            <person name="Aguade M."/>
            <person name="Akashi H."/>
            <person name="Anderson W.W."/>
            <person name="Aquadro C.F."/>
            <person name="Ardell D.H."/>
            <person name="Arguello R."/>
            <person name="Artieri C.G."/>
            <person name="Barbash D.A."/>
            <person name="Barker D."/>
            <person name="Barsanti P."/>
            <person name="Batterham P."/>
            <person name="Batzoglou S."/>
            <person name="Begun D."/>
            <person name="Bhutkar A."/>
            <person name="Blanco E."/>
            <person name="Bosak S.A."/>
            <person name="Bradley R.K."/>
            <person name="Brand A.D."/>
            <person name="Brent M.R."/>
            <person name="Brooks A.N."/>
            <person name="Brown R.H."/>
            <person name="Butlin R.K."/>
            <person name="Caggese C."/>
            <person name="Calvi B.R."/>
            <person name="Bernardo de Carvalho A."/>
            <person name="Caspi A."/>
            <person name="Castrezana S."/>
            <person name="Celniker S.E."/>
            <person name="Chang J.L."/>
            <person name="Chapple C."/>
            <person name="Chatterji S."/>
            <person name="Chinwalla A."/>
            <person name="Civetta A."/>
            <person name="Clifton S.W."/>
            <person name="Comeron J.M."/>
            <person name="Costello J.C."/>
            <person name="Coyne J.A."/>
            <person name="Daub J."/>
            <person name="David R.G."/>
            <person name="Delcher A.L."/>
            <person name="Delehaunty K."/>
            <person name="Do C.B."/>
            <person name="Ebling H."/>
            <person name="Edwards K."/>
            <person name="Eickbush T."/>
            <person name="Evans J.D."/>
            <person name="Filipski A."/>
            <person name="Findeiss S."/>
            <person name="Freyhult E."/>
            <person name="Fulton L."/>
            <person name="Fulton R."/>
            <person name="Garcia A.C."/>
            <person name="Gardiner A."/>
            <person name="Garfield D.A."/>
            <person name="Garvin B.E."/>
            <person name="Gibson G."/>
            <person name="Gilbert D."/>
            <person name="Gnerre S."/>
            <person name="Godfrey J."/>
            <person name="Good R."/>
            <person name="Gotea V."/>
            <person name="Gravely B."/>
            <person name="Greenberg A.J."/>
            <person name="Griffiths-Jones S."/>
            <person name="Gross S."/>
            <person name="Guigo R."/>
            <person name="Gustafson E.A."/>
            <person name="Haerty W."/>
            <person name="Hahn M.W."/>
            <person name="Halligan D.L."/>
            <person name="Halpern A.L."/>
            <person name="Halter G.M."/>
            <person name="Han M.V."/>
            <person name="Heger A."/>
            <person name="Hillier L."/>
            <person name="Hinrichs A.S."/>
            <person name="Holmes I."/>
            <person name="Hoskins R.A."/>
            <person name="Hubisz M.J."/>
            <person name="Hultmark D."/>
            <person name="Huntley M.A."/>
            <person name="Jaffe D.B."/>
            <person name="Jagadeeshan S."/>
            <person name="Jeck W.R."/>
            <person name="Johnson J."/>
            <person name="Jones C.D."/>
            <person name="Jordan W.C."/>
            <person name="Karpen G.H."/>
            <person name="Kataoka E."/>
            <person name="Keightley P.D."/>
            <person name="Kheradpour P."/>
            <person name="Kirkness E.F."/>
            <person name="Koerich L.B."/>
            <person name="Kristiansen K."/>
            <person name="Kudrna D."/>
            <person name="Kulathinal R.J."/>
            <person name="Kumar S."/>
            <person name="Kwok R."/>
            <person name="Lander E."/>
            <person name="Langley C.H."/>
            <person name="Lapoint R."/>
            <person name="Lazzaro B.P."/>
            <person name="Lee S.J."/>
            <person name="Levesque L."/>
            <person name="Li R."/>
            <person name="Lin C.F."/>
            <person name="Lin M.F."/>
            <person name="Lindblad-Toh K."/>
            <person name="Llopart A."/>
            <person name="Long M."/>
            <person name="Low L."/>
            <person name="Lozovsky E."/>
            <person name="Lu J."/>
            <person name="Luo M."/>
            <person name="Machado C.A."/>
            <person name="Makalowski W."/>
            <person name="Marzo M."/>
            <person name="Matsuda M."/>
            <person name="Matzkin L."/>
            <person name="McAllister B."/>
            <person name="McBride C.S."/>
            <person name="McKernan B."/>
            <person name="McKernan K."/>
            <person name="Mendez-Lago M."/>
            <person name="Minx P."/>
            <person name="Mollenhauer M.U."/>
            <person name="Montooth K."/>
            <person name="Mount S.M."/>
            <person name="Mu X."/>
            <person name="Myers E."/>
            <person name="Negre B."/>
            <person name="Newfeld S."/>
            <person name="Nielsen R."/>
            <person name="Noor M.A."/>
            <person name="O'Grady P."/>
            <person name="Pachter L."/>
            <person name="Papaceit M."/>
            <person name="Parisi M.J."/>
            <person name="Parisi M."/>
            <person name="Parts L."/>
            <person name="Pedersen J.S."/>
            <person name="Pesole G."/>
            <person name="Phillippy A.M."/>
            <person name="Ponting C.P."/>
            <person name="Pop M."/>
            <person name="Porcelli D."/>
            <person name="Powell J.R."/>
            <person name="Prohaska S."/>
            <person name="Pruitt K."/>
            <person name="Puig M."/>
            <person name="Quesneville H."/>
            <person name="Ram K.R."/>
            <person name="Rand D."/>
            <person name="Rasmussen M.D."/>
            <person name="Reed L.K."/>
            <person name="Reenan R."/>
            <person name="Reily A."/>
            <person name="Remington K.A."/>
            <person name="Rieger T.T."/>
            <person name="Ritchie M.G."/>
            <person name="Robin C."/>
            <person name="Rogers Y.H."/>
            <person name="Rohde C."/>
            <person name="Rozas J."/>
            <person name="Rubenfield M.J."/>
            <person name="Ruiz A."/>
            <person name="Russo S."/>
            <person name="Salzberg S.L."/>
            <person name="Sanchez-Gracia A."/>
            <person name="Saranga D.J."/>
            <person name="Sato H."/>
            <person name="Schaeffer S.W."/>
            <person name="Schatz M.C."/>
            <person name="Schlenke T."/>
            <person name="Schwartz R."/>
            <person name="Segarra C."/>
            <person name="Singh R.S."/>
            <person name="Sirot L."/>
            <person name="Sirota M."/>
            <person name="Sisneros N.B."/>
            <person name="Smith C.D."/>
            <person name="Smith T.F."/>
            <person name="Spieth J."/>
            <person name="Stage D.E."/>
            <person name="Stark A."/>
            <person name="Stephan W."/>
            <person name="Strausberg R.L."/>
            <person name="Strempel S."/>
            <person name="Sturgill D."/>
            <person name="Sutton G."/>
            <person name="Sutton G.G."/>
            <person name="Tao W."/>
            <person name="Teichmann S."/>
            <person name="Tobari Y.N."/>
            <person name="Tomimura Y."/>
            <person name="Tsolas J.M."/>
            <person name="Valente V.L."/>
            <person name="Venter E."/>
            <person name="Venter J.C."/>
            <person name="Vicario S."/>
            <person name="Vieira F.G."/>
            <person name="Vilella A.J."/>
            <person name="Villasante A."/>
            <person name="Walenz B."/>
            <person name="Wang J."/>
            <person name="Wasserman M."/>
            <person name="Watts T."/>
            <person name="Wilson D."/>
            <person name="Wilson R.K."/>
            <person name="Wing R.A."/>
            <person name="Wolfner M.F."/>
            <person name="Wong A."/>
            <person name="Wong G.K."/>
            <person name="Wu C.I."/>
            <person name="Wu G."/>
            <person name="Yamamoto D."/>
            <person name="Yang H.P."/>
            <person name="Yang S.P."/>
            <person name="Yorke J.A."/>
            <person name="Yoshida K."/>
            <person name="Zdobnov E."/>
            <person name="Zhang P."/>
            <person name="Zhang Y."/>
            <person name="Zimin A.V."/>
            <person name="Baldwin J."/>
            <person name="Abdouelleil A."/>
            <person name="Abdulkadir J."/>
            <person name="Abebe A."/>
            <person name="Abera B."/>
            <person name="Abreu J."/>
            <person name="Acer S.C."/>
            <person name="Aftuck L."/>
            <person name="Alexander A."/>
            <person name="An P."/>
            <person name="Anderson E."/>
            <person name="Anderson S."/>
            <person name="Arachi H."/>
            <person name="Azer M."/>
            <person name="Bachantsang P."/>
            <person name="Barry A."/>
            <person name="Bayul T."/>
            <person name="Berlin A."/>
            <person name="Bessette D."/>
            <person name="Bloom T."/>
            <person name="Blye J."/>
            <person name="Boguslavskiy L."/>
            <person name="Bonnet C."/>
            <person name="Boukhgalter B."/>
            <person name="Bourzgui I."/>
            <person name="Brown A."/>
            <person name="Cahill P."/>
            <person name="Channer S."/>
            <person name="Cheshatsang Y."/>
            <person name="Chuda L."/>
            <person name="Citroen M."/>
            <person name="Collymore A."/>
            <person name="Cooke P."/>
            <person name="Costello M."/>
            <person name="D'Aco K."/>
            <person name="Daza R."/>
            <person name="De Haan G."/>
            <person name="DeGray S."/>
            <person name="DeMaso C."/>
            <person name="Dhargay N."/>
            <person name="Dooley K."/>
            <person name="Dooley E."/>
            <person name="Doricent M."/>
            <person name="Dorje P."/>
            <person name="Dorjee K."/>
            <person name="Dupes A."/>
            <person name="Elong R."/>
            <person name="Falk J."/>
            <person name="Farina A."/>
            <person name="Faro S."/>
            <person name="Ferguson D."/>
            <person name="Fisher S."/>
            <person name="Foley C.D."/>
            <person name="Franke A."/>
            <person name="Friedrich D."/>
            <person name="Gadbois L."/>
            <person name="Gearin G."/>
            <person name="Gearin C.R."/>
            <person name="Giannoukos G."/>
            <person name="Goode T."/>
            <person name="Graham J."/>
            <person name="Grandbois E."/>
            <person name="Grewal S."/>
            <person name="Gyaltsen K."/>
            <person name="Hafez N."/>
            <person name="Hagos B."/>
            <person name="Hall J."/>
            <person name="Henson C."/>
            <person name="Hollinger A."/>
            <person name="Honan T."/>
            <person name="Huard M.D."/>
            <person name="Hughes L."/>
            <person name="Hurhula B."/>
            <person name="Husby M.E."/>
            <person name="Kamat A."/>
            <person name="Kanga B."/>
            <person name="Kashin S."/>
            <person name="Khazanovich D."/>
            <person name="Kisner P."/>
            <person name="Lance K."/>
            <person name="Lara M."/>
            <person name="Lee W."/>
            <person name="Lennon N."/>
            <person name="Letendre F."/>
            <person name="LeVine R."/>
            <person name="Lipovsky A."/>
            <person name="Liu X."/>
            <person name="Liu J."/>
            <person name="Liu S."/>
            <person name="Lokyitsang T."/>
            <person name="Lokyitsang Y."/>
            <person name="Lubonja R."/>
            <person name="Lui A."/>
            <person name="MacDonald P."/>
            <person name="Magnisalis V."/>
            <person name="Maru K."/>
            <person name="Matthews C."/>
            <person name="McCusker W."/>
            <person name="McDonough S."/>
            <person name="Mehta T."/>
            <person name="Meldrim J."/>
            <person name="Meneus L."/>
            <person name="Mihai O."/>
            <person name="Mihalev A."/>
            <person name="Mihova T."/>
            <person name="Mittelman R."/>
            <person name="Mlenga V."/>
            <person name="Montmayeur A."/>
            <person name="Mulrain L."/>
            <person name="Navidi A."/>
            <person name="Naylor J."/>
            <person name="Negash T."/>
            <person name="Nguyen T."/>
            <person name="Nguyen N."/>
            <person name="Nicol R."/>
            <person name="Norbu C."/>
            <person name="Norbu N."/>
            <person name="Novod N."/>
            <person name="O'Neill B."/>
            <person name="Osman S."/>
            <person name="Markiewicz E."/>
            <person name="Oyono O.L."/>
            <person name="Patti C."/>
            <person name="Phunkhang P."/>
            <person name="Pierre F."/>
            <person name="Priest M."/>
            <person name="Raghuraman S."/>
            <person name="Rege F."/>
            <person name="Reyes R."/>
            <person name="Rise C."/>
            <person name="Rogov P."/>
            <person name="Ross K."/>
            <person name="Ryan E."/>
            <person name="Settipalli S."/>
            <person name="Shea T."/>
            <person name="Sherpa N."/>
            <person name="Shi L."/>
            <person name="Shih D."/>
            <person name="Sparrow T."/>
            <person name="Spaulding J."/>
            <person name="Stalker J."/>
            <person name="Stange-Thomann N."/>
            <person name="Stavropoulos S."/>
            <person name="Stone C."/>
            <person name="Strader C."/>
            <person name="Tesfaye S."/>
            <person name="Thomson T."/>
            <person name="Thoulutsang Y."/>
            <person name="Thoulutsang D."/>
            <person name="Topham K."/>
            <person name="Topping I."/>
            <person name="Tsamla T."/>
            <person name="Vassiliev H."/>
            <person name="Vo A."/>
            <person name="Wangchuk T."/>
            <person name="Wangdi T."/>
            <person name="Weiand M."/>
            <person name="Wilkinson J."/>
            <person name="Wilson A."/>
            <person name="Yadav S."/>
            <person name="Young G."/>
            <person name="Yu Q."/>
            <person name="Zembek L."/>
            <person name="Zhong D."/>
            <person name="Zimmer A."/>
            <person name="Zwirko Z."/>
            <person name="Jaffe D.B."/>
            <person name="Alvarez P."/>
            <person name="Brockman W."/>
            <person name="Butler J."/>
            <person name="Chin C."/>
            <person name="Gnerre S."/>
            <person name="Grabherr M."/>
            <person name="Kleber M."/>
            <person name="Mauceli E."/>
            <person name="MacCallum I."/>
        </authorList>
    </citation>
    <scope>NUCLEOTIDE SEQUENCE [LARGE SCALE GENOMIC DNA]</scope>
    <source>
        <strain evidence="16">Tucson 15287-2541.00</strain>
    </source>
</reference>
<dbReference type="PROSITE" id="PS50950">
    <property type="entry name" value="ZF_THAP"/>
    <property type="match status" value="1"/>
</dbReference>
<keyword evidence="2" id="KW-0677">Repeat</keyword>
<evidence type="ECO:0000256" key="1">
    <source>
        <dbReference type="ARBA" id="ARBA00022723"/>
    </source>
</evidence>
<keyword evidence="4 10" id="KW-0862">Zinc</keyword>
<feature type="compositionally biased region" description="Pro residues" evidence="11">
    <location>
        <begin position="418"/>
        <end position="468"/>
    </location>
</feature>
<evidence type="ECO:0000256" key="3">
    <source>
        <dbReference type="ARBA" id="ARBA00022771"/>
    </source>
</evidence>
<keyword evidence="16" id="KW-1185">Reference proteome</keyword>
<dbReference type="SUPFAM" id="SSF57716">
    <property type="entry name" value="Glucocorticoid receptor-like (DNA-binding domain)"/>
    <property type="match status" value="2"/>
</dbReference>
<feature type="region of interest" description="Disordered" evidence="11">
    <location>
        <begin position="88"/>
        <end position="113"/>
    </location>
</feature>
<evidence type="ECO:0000259" key="13">
    <source>
        <dbReference type="PROSITE" id="PS50950"/>
    </source>
</evidence>
<feature type="domain" description="C2H2-type" evidence="12">
    <location>
        <begin position="741"/>
        <end position="769"/>
    </location>
</feature>
<comment type="similarity">
    <text evidence="7">Belongs to the snail C2H2-type zinc-finger protein family.</text>
</comment>
<dbReference type="InParanoid" id="B4JBX7"/>
<dbReference type="Proteomes" id="UP000001070">
    <property type="component" value="Unassembled WGS sequence"/>
</dbReference>
<dbReference type="SMART" id="SM00355">
    <property type="entry name" value="ZnF_C2H2"/>
    <property type="match status" value="6"/>
</dbReference>
<feature type="binding site" evidence="10">
    <location>
        <position position="122"/>
    </location>
    <ligand>
        <name>Zn(2+)</name>
        <dbReference type="ChEBI" id="CHEBI:29105"/>
    </ligand>
</feature>
<organism evidence="16">
    <name type="scientific">Drosophila grimshawi</name>
    <name type="common">Hawaiian fruit fly</name>
    <name type="synonym">Idiomyia grimshawi</name>
    <dbReference type="NCBI Taxonomy" id="7222"/>
    <lineage>
        <taxon>Eukaryota</taxon>
        <taxon>Metazoa</taxon>
        <taxon>Ecdysozoa</taxon>
        <taxon>Arthropoda</taxon>
        <taxon>Hexapoda</taxon>
        <taxon>Insecta</taxon>
        <taxon>Pterygota</taxon>
        <taxon>Neoptera</taxon>
        <taxon>Endopterygota</taxon>
        <taxon>Diptera</taxon>
        <taxon>Brachycera</taxon>
        <taxon>Muscomorpha</taxon>
        <taxon>Ephydroidea</taxon>
        <taxon>Drosophilidae</taxon>
        <taxon>Drosophila</taxon>
        <taxon>Hawaiian Drosophila</taxon>
    </lineage>
</organism>
<feature type="compositionally biased region" description="Basic residues" evidence="11">
    <location>
        <begin position="695"/>
        <end position="712"/>
    </location>
</feature>
<keyword evidence="6" id="KW-0539">Nucleus</keyword>
<sequence>MPAHCAVVNCSDKYVHSGSISFHRFPFKRKDLLQKWKDFTQRSGQWMPSKWSAVCSRHFSDSDFNCSNNRKTLKKNAVPTLRLLPEDAESRQVEQQRQQQSAPAAATETPTSNCTKSTCRFCGNTAPNCVSFDKSFELFGMIQKCFPTLQILQDDTLPLPKDICGDCCRQLQRFSQFCDVVMLAQSELQRKYRRQLKIKQEPVVRVKQEACESLDNLFPDELDMGLDEACCDHEPEPHDETEQKFQFCDFNPQDIINNCDIMEIINLDDPFINITDDADVPQPVPVLPTAQELLQSELLTEEHNYAKEDWPLQQYKTEKVEGIELNEAVAPPPAAPAPSETRSCKPIVTNVSQIPNPMICELLPPPATSNKPNIVVLNDSVVQSSAFRLHDCSLCSTKFFTAESLQQHYAQAHGTPTETPPSAPPPPPSAPVAAPPPAPTPAAVPPPLPAPTAVPPQAPAPPAHPPPAPMVSVPPLNISLSSAGSSLKLEASSSLSLPAAAVDYWQADWWPAAQLPAKTKIDILDMQRSFLHCNDLIAMPPAVSHQQSVDVQPLAYAKLAARFRRLQHKCRQLRQQQQQRQHHPHPANHRLHCGRCKRGFGSVQLLLQHRRRRRHFVVPPQRTFAVRCFGCLRLFRTRLGLRQHMRYICQSLPLRNARLQSYKCRHCQSISFTHWRVYRRHELKCKQRQANSSSRNRHSGKRRRSHPVQRTHHSCGICQKIFGSLTGLKQHRITHSSERRYKCSICERVFKRRNGLSQHIRGYHMQFKPHECPVCQHRYALKGDMLRCRHSQRRGASANETEQAKTVQH</sequence>
<dbReference type="InterPro" id="IPR038441">
    <property type="entry name" value="THAP_Znf_sf"/>
</dbReference>
<evidence type="ECO:0000256" key="8">
    <source>
        <dbReference type="PROSITE-ProRule" id="PRU00042"/>
    </source>
</evidence>
<dbReference type="PROSITE" id="PS51915">
    <property type="entry name" value="ZAD"/>
    <property type="match status" value="1"/>
</dbReference>
<keyword evidence="5 9" id="KW-0238">DNA-binding</keyword>
<dbReference type="GO" id="GO:0048813">
    <property type="term" value="P:dendrite morphogenesis"/>
    <property type="evidence" value="ECO:0007669"/>
    <property type="project" value="EnsemblMetazoa"/>
</dbReference>
<dbReference type="PANTHER" id="PTHR24388">
    <property type="entry name" value="ZINC FINGER PROTEIN"/>
    <property type="match status" value="1"/>
</dbReference>
<dbReference type="GO" id="GO:0008270">
    <property type="term" value="F:zinc ion binding"/>
    <property type="evidence" value="ECO:0007669"/>
    <property type="project" value="UniProtKB-UniRule"/>
</dbReference>
<keyword evidence="1 10" id="KW-0479">Metal-binding</keyword>
<feature type="compositionally biased region" description="Low complexity" evidence="11">
    <location>
        <begin position="95"/>
        <end position="112"/>
    </location>
</feature>
<evidence type="ECO:0000256" key="10">
    <source>
        <dbReference type="PROSITE-ProRule" id="PRU01263"/>
    </source>
</evidence>
<keyword evidence="3 8" id="KW-0863">Zinc-finger</keyword>
<dbReference type="InterPro" id="IPR012934">
    <property type="entry name" value="Znf_AD"/>
</dbReference>
<dbReference type="AlphaFoldDB" id="B4JBX7"/>
<dbReference type="EMBL" id="CH916368">
    <property type="protein sequence ID" value="EDW04080.1"/>
    <property type="molecule type" value="Genomic_DNA"/>
</dbReference>
<dbReference type="SUPFAM" id="SSF57667">
    <property type="entry name" value="beta-beta-alpha zinc fingers"/>
    <property type="match status" value="1"/>
</dbReference>
<name>B4JBX7_DROGR</name>
<evidence type="ECO:0000256" key="9">
    <source>
        <dbReference type="PROSITE-ProRule" id="PRU00309"/>
    </source>
</evidence>
<dbReference type="Gene3D" id="3.40.1800.20">
    <property type="match status" value="1"/>
</dbReference>
<feature type="region of interest" description="Disordered" evidence="11">
    <location>
        <begin position="686"/>
        <end position="712"/>
    </location>
</feature>
<dbReference type="GO" id="GO:0005634">
    <property type="term" value="C:nucleus"/>
    <property type="evidence" value="ECO:0007669"/>
    <property type="project" value="InterPro"/>
</dbReference>
<dbReference type="SMART" id="SM00692">
    <property type="entry name" value="DM3"/>
    <property type="match status" value="1"/>
</dbReference>
<dbReference type="HOGENOM" id="CLU_383225_0_0_1"/>
<evidence type="ECO:0000256" key="2">
    <source>
        <dbReference type="ARBA" id="ARBA00022737"/>
    </source>
</evidence>
<dbReference type="OrthoDB" id="6496718at2759"/>
<dbReference type="FunCoup" id="B4JBX7">
    <property type="interactions" value="27"/>
</dbReference>
<dbReference type="InterPro" id="IPR013087">
    <property type="entry name" value="Znf_C2H2_type"/>
</dbReference>
<dbReference type="Pfam" id="PF05485">
    <property type="entry name" value="THAP"/>
    <property type="match status" value="1"/>
</dbReference>
<evidence type="ECO:0000313" key="15">
    <source>
        <dbReference type="EMBL" id="EDW04080.1"/>
    </source>
</evidence>
<dbReference type="PROSITE" id="PS00028">
    <property type="entry name" value="ZINC_FINGER_C2H2_1"/>
    <property type="match status" value="4"/>
</dbReference>
<dbReference type="InterPro" id="IPR050527">
    <property type="entry name" value="Snail/Krueppel_Znf"/>
</dbReference>
<dbReference type="eggNOG" id="KOG1721">
    <property type="taxonomic scope" value="Eukaryota"/>
</dbReference>
<dbReference type="SMART" id="SM00868">
    <property type="entry name" value="zf-AD"/>
    <property type="match status" value="1"/>
</dbReference>
<dbReference type="Gene3D" id="3.30.160.60">
    <property type="entry name" value="Classic Zinc Finger"/>
    <property type="match status" value="2"/>
</dbReference>
<accession>B4JBX7</accession>
<dbReference type="Gene3D" id="6.20.210.20">
    <property type="entry name" value="THAP domain"/>
    <property type="match status" value="1"/>
</dbReference>
<dbReference type="KEGG" id="dgr:6561782"/>
<feature type="binding site" evidence="10">
    <location>
        <position position="164"/>
    </location>
    <ligand>
        <name>Zn(2+)</name>
        <dbReference type="ChEBI" id="CHEBI:29105"/>
    </ligand>
</feature>
<evidence type="ECO:0000256" key="11">
    <source>
        <dbReference type="SAM" id="MobiDB-lite"/>
    </source>
</evidence>
<dbReference type="OMA" id="KFQFCDF"/>
<proteinExistence type="inferred from homology"/>
<evidence type="ECO:0000256" key="6">
    <source>
        <dbReference type="ARBA" id="ARBA00023242"/>
    </source>
</evidence>
<feature type="domain" description="C2H2-type" evidence="12">
    <location>
        <begin position="713"/>
        <end position="740"/>
    </location>
</feature>
<dbReference type="PANTHER" id="PTHR24388:SF53">
    <property type="entry name" value="CHORION TRANSCRIPTION FACTOR CF2-RELATED"/>
    <property type="match status" value="1"/>
</dbReference>
<evidence type="ECO:0000259" key="12">
    <source>
        <dbReference type="PROSITE" id="PS50157"/>
    </source>
</evidence>
<feature type="domain" description="ZAD" evidence="14">
    <location>
        <begin position="117"/>
        <end position="191"/>
    </location>
</feature>
<dbReference type="GO" id="GO:0000978">
    <property type="term" value="F:RNA polymerase II cis-regulatory region sequence-specific DNA binding"/>
    <property type="evidence" value="ECO:0007669"/>
    <property type="project" value="TreeGrafter"/>
</dbReference>
<protein>
    <submittedName>
        <fullName evidence="15">GH10172</fullName>
    </submittedName>
</protein>
<feature type="domain" description="THAP-type" evidence="13">
    <location>
        <begin position="1"/>
        <end position="82"/>
    </location>
</feature>
<gene>
    <name evidence="15" type="primary">Dgri\GH10172</name>
    <name evidence="15" type="ORF">Dgri_GH10172</name>
</gene>
<evidence type="ECO:0000313" key="16">
    <source>
        <dbReference type="Proteomes" id="UP000001070"/>
    </source>
</evidence>
<feature type="domain" description="C2H2-type" evidence="12">
    <location>
        <begin position="591"/>
        <end position="620"/>
    </location>
</feature>
<dbReference type="PhylomeDB" id="B4JBX7"/>
<dbReference type="InterPro" id="IPR006612">
    <property type="entry name" value="THAP_Znf"/>
</dbReference>
<feature type="region of interest" description="Disordered" evidence="11">
    <location>
        <begin position="410"/>
        <end position="468"/>
    </location>
</feature>
<evidence type="ECO:0000256" key="4">
    <source>
        <dbReference type="ARBA" id="ARBA00022833"/>
    </source>
</evidence>
<dbReference type="Pfam" id="PF00096">
    <property type="entry name" value="zf-C2H2"/>
    <property type="match status" value="1"/>
</dbReference>
<dbReference type="PROSITE" id="PS50157">
    <property type="entry name" value="ZINC_FINGER_C2H2_2"/>
    <property type="match status" value="3"/>
</dbReference>
<feature type="binding site" evidence="10">
    <location>
        <position position="119"/>
    </location>
    <ligand>
        <name>Zn(2+)</name>
        <dbReference type="ChEBI" id="CHEBI:29105"/>
    </ligand>
</feature>
<dbReference type="InterPro" id="IPR036236">
    <property type="entry name" value="Znf_C2H2_sf"/>
</dbReference>
<feature type="binding site" evidence="10">
    <location>
        <position position="167"/>
    </location>
    <ligand>
        <name>Zn(2+)</name>
        <dbReference type="ChEBI" id="CHEBI:29105"/>
    </ligand>
</feature>
<evidence type="ECO:0000259" key="14">
    <source>
        <dbReference type="PROSITE" id="PS51915"/>
    </source>
</evidence>
<dbReference type="SMART" id="SM00980">
    <property type="entry name" value="THAP"/>
    <property type="match status" value="1"/>
</dbReference>
<dbReference type="GO" id="GO:0000981">
    <property type="term" value="F:DNA-binding transcription factor activity, RNA polymerase II-specific"/>
    <property type="evidence" value="ECO:0007669"/>
    <property type="project" value="TreeGrafter"/>
</dbReference>
<evidence type="ECO:0000256" key="7">
    <source>
        <dbReference type="ARBA" id="ARBA00037948"/>
    </source>
</evidence>
<evidence type="ECO:0000256" key="5">
    <source>
        <dbReference type="ARBA" id="ARBA00023125"/>
    </source>
</evidence>